<evidence type="ECO:0000259" key="5">
    <source>
        <dbReference type="PROSITE" id="PS50931"/>
    </source>
</evidence>
<evidence type="ECO:0000313" key="6">
    <source>
        <dbReference type="EMBL" id="GAA3880532.1"/>
    </source>
</evidence>
<reference evidence="7" key="1">
    <citation type="journal article" date="2019" name="Int. J. Syst. Evol. Microbiol.">
        <title>The Global Catalogue of Microorganisms (GCM) 10K type strain sequencing project: providing services to taxonomists for standard genome sequencing and annotation.</title>
        <authorList>
            <consortium name="The Broad Institute Genomics Platform"/>
            <consortium name="The Broad Institute Genome Sequencing Center for Infectious Disease"/>
            <person name="Wu L."/>
            <person name="Ma J."/>
        </authorList>
    </citation>
    <scope>NUCLEOTIDE SEQUENCE [LARGE SCALE GENOMIC DNA]</scope>
    <source>
        <strain evidence="7">JCM 17021</strain>
    </source>
</reference>
<organism evidence="6 7">
    <name type="scientific">Leifsonia kafniensis</name>
    <dbReference type="NCBI Taxonomy" id="475957"/>
    <lineage>
        <taxon>Bacteria</taxon>
        <taxon>Bacillati</taxon>
        <taxon>Actinomycetota</taxon>
        <taxon>Actinomycetes</taxon>
        <taxon>Micrococcales</taxon>
        <taxon>Microbacteriaceae</taxon>
        <taxon>Leifsonia</taxon>
    </lineage>
</organism>
<gene>
    <name evidence="6" type="ORF">GCM10022381_23500</name>
</gene>
<dbReference type="Pfam" id="PF03466">
    <property type="entry name" value="LysR_substrate"/>
    <property type="match status" value="1"/>
</dbReference>
<dbReference type="SUPFAM" id="SSF53850">
    <property type="entry name" value="Periplasmic binding protein-like II"/>
    <property type="match status" value="1"/>
</dbReference>
<dbReference type="PRINTS" id="PR00039">
    <property type="entry name" value="HTHLYSR"/>
</dbReference>
<dbReference type="Proteomes" id="UP001501803">
    <property type="component" value="Unassembled WGS sequence"/>
</dbReference>
<dbReference type="Pfam" id="PF00126">
    <property type="entry name" value="HTH_1"/>
    <property type="match status" value="1"/>
</dbReference>
<feature type="domain" description="HTH lysR-type" evidence="5">
    <location>
        <begin position="37"/>
        <end position="94"/>
    </location>
</feature>
<dbReference type="InterPro" id="IPR005119">
    <property type="entry name" value="LysR_subst-bd"/>
</dbReference>
<accession>A0ABP7KK60</accession>
<name>A0ABP7KK60_9MICO</name>
<comment type="similarity">
    <text evidence="1">Belongs to the LysR transcriptional regulatory family.</text>
</comment>
<keyword evidence="2" id="KW-0805">Transcription regulation</keyword>
<comment type="caution">
    <text evidence="6">The sequence shown here is derived from an EMBL/GenBank/DDBJ whole genome shotgun (WGS) entry which is preliminary data.</text>
</comment>
<dbReference type="InterPro" id="IPR000847">
    <property type="entry name" value="LysR_HTH_N"/>
</dbReference>
<evidence type="ECO:0000256" key="4">
    <source>
        <dbReference type="ARBA" id="ARBA00023163"/>
    </source>
</evidence>
<proteinExistence type="inferred from homology"/>
<dbReference type="SUPFAM" id="SSF46785">
    <property type="entry name" value="Winged helix' DNA-binding domain"/>
    <property type="match status" value="1"/>
</dbReference>
<evidence type="ECO:0000256" key="2">
    <source>
        <dbReference type="ARBA" id="ARBA00023015"/>
    </source>
</evidence>
<dbReference type="PANTHER" id="PTHR30346:SF28">
    <property type="entry name" value="HTH-TYPE TRANSCRIPTIONAL REGULATOR CYNR"/>
    <property type="match status" value="1"/>
</dbReference>
<dbReference type="EMBL" id="BAABCN010000007">
    <property type="protein sequence ID" value="GAA3880532.1"/>
    <property type="molecule type" value="Genomic_DNA"/>
</dbReference>
<keyword evidence="7" id="KW-1185">Reference proteome</keyword>
<keyword evidence="4" id="KW-0804">Transcription</keyword>
<dbReference type="InterPro" id="IPR036388">
    <property type="entry name" value="WH-like_DNA-bd_sf"/>
</dbReference>
<sequence>MTDAVSIAAGSSEQNYRFALRAIAKSYSVQLGILCDMELRHLRYFNAVVEAGSFTAAAIQLHISQPPLSVAIAKLESEVGVPLLVRTPRGVEPTGAGRYLLDASSRILGEIDDVVSALGRFGAGTAGSLTMAAVPVLMWHRVPQLLRAYATHAPDVEIRLVDPPPWAAIDMLQQRTADLAAIMVADPKRFAQRHRGSLDIVDWGEIPLVAALPPDASDAPDPLPLEAFSGKVVLLPRRTAAVPSLPEAVENAFRRYGVTPASIRTVETIQTCIPLIEAGVAVAILPDPDRASLSRFNLTVRRLAPEPEPLQAFVLARSGATGNAAIARLLERISGNRPDHMR</sequence>
<evidence type="ECO:0000256" key="3">
    <source>
        <dbReference type="ARBA" id="ARBA00023125"/>
    </source>
</evidence>
<dbReference type="Gene3D" id="1.10.10.10">
    <property type="entry name" value="Winged helix-like DNA-binding domain superfamily/Winged helix DNA-binding domain"/>
    <property type="match status" value="1"/>
</dbReference>
<dbReference type="CDD" id="cd05466">
    <property type="entry name" value="PBP2_LTTR_substrate"/>
    <property type="match status" value="1"/>
</dbReference>
<dbReference type="Gene3D" id="3.40.190.10">
    <property type="entry name" value="Periplasmic binding protein-like II"/>
    <property type="match status" value="2"/>
</dbReference>
<evidence type="ECO:0000256" key="1">
    <source>
        <dbReference type="ARBA" id="ARBA00009437"/>
    </source>
</evidence>
<dbReference type="PROSITE" id="PS50931">
    <property type="entry name" value="HTH_LYSR"/>
    <property type="match status" value="1"/>
</dbReference>
<dbReference type="InterPro" id="IPR036390">
    <property type="entry name" value="WH_DNA-bd_sf"/>
</dbReference>
<dbReference type="PANTHER" id="PTHR30346">
    <property type="entry name" value="TRANSCRIPTIONAL DUAL REGULATOR HCAR-RELATED"/>
    <property type="match status" value="1"/>
</dbReference>
<evidence type="ECO:0000313" key="7">
    <source>
        <dbReference type="Proteomes" id="UP001501803"/>
    </source>
</evidence>
<keyword evidence="3" id="KW-0238">DNA-binding</keyword>
<protein>
    <submittedName>
        <fullName evidence="6">LysR family transcriptional regulator</fullName>
    </submittedName>
</protein>